<dbReference type="Pfam" id="PF00179">
    <property type="entry name" value="UQ_con"/>
    <property type="match status" value="1"/>
</dbReference>
<evidence type="ECO:0000313" key="3">
    <source>
        <dbReference type="Proteomes" id="UP001470230"/>
    </source>
</evidence>
<proteinExistence type="predicted"/>
<feature type="domain" description="UBC core" evidence="1">
    <location>
        <begin position="23"/>
        <end position="126"/>
    </location>
</feature>
<dbReference type="InterPro" id="IPR016135">
    <property type="entry name" value="UBQ-conjugating_enzyme/RWD"/>
</dbReference>
<dbReference type="InterPro" id="IPR000608">
    <property type="entry name" value="UBC"/>
</dbReference>
<dbReference type="Proteomes" id="UP001470230">
    <property type="component" value="Unassembled WGS sequence"/>
</dbReference>
<dbReference type="EMBL" id="JAPFFF010000041">
    <property type="protein sequence ID" value="KAK8841495.1"/>
    <property type="molecule type" value="Genomic_DNA"/>
</dbReference>
<gene>
    <name evidence="2" type="ORF">M9Y10_027114</name>
</gene>
<comment type="caution">
    <text evidence="2">The sequence shown here is derived from an EMBL/GenBank/DDBJ whole genome shotgun (WGS) entry which is preliminary data.</text>
</comment>
<evidence type="ECO:0000259" key="1">
    <source>
        <dbReference type="PROSITE" id="PS50127"/>
    </source>
</evidence>
<evidence type="ECO:0000313" key="2">
    <source>
        <dbReference type="EMBL" id="KAK8841495.1"/>
    </source>
</evidence>
<organism evidence="2 3">
    <name type="scientific">Tritrichomonas musculus</name>
    <dbReference type="NCBI Taxonomy" id="1915356"/>
    <lineage>
        <taxon>Eukaryota</taxon>
        <taxon>Metamonada</taxon>
        <taxon>Parabasalia</taxon>
        <taxon>Tritrichomonadida</taxon>
        <taxon>Tritrichomonadidae</taxon>
        <taxon>Tritrichomonas</taxon>
    </lineage>
</organism>
<dbReference type="PANTHER" id="PTHR24067">
    <property type="entry name" value="UBIQUITIN-CONJUGATING ENZYME E2"/>
    <property type="match status" value="1"/>
</dbReference>
<dbReference type="Gene3D" id="3.10.110.10">
    <property type="entry name" value="Ubiquitin Conjugating Enzyme"/>
    <property type="match status" value="1"/>
</dbReference>
<dbReference type="PROSITE" id="PS50127">
    <property type="entry name" value="UBC_2"/>
    <property type="match status" value="1"/>
</dbReference>
<dbReference type="CDD" id="cd00195">
    <property type="entry name" value="UBCc_UEV"/>
    <property type="match status" value="1"/>
</dbReference>
<keyword evidence="3" id="KW-1185">Reference proteome</keyword>
<sequence length="126" mass="14855">MMPKLVTPECACFLNQKENISSSRKRRILQELRYVARVMEKDNEYHDPDVIVLPIQSSFDIWEVFIKSPEWKPYLGKWFFLVVTFPNLYPAEPPAFRFISIPFHINISTDGRVCLNILDIQNSSYL</sequence>
<dbReference type="InterPro" id="IPR050113">
    <property type="entry name" value="Ub_conjugating_enzyme"/>
</dbReference>
<accession>A0ABR2H5K5</accession>
<dbReference type="SUPFAM" id="SSF54495">
    <property type="entry name" value="UBC-like"/>
    <property type="match status" value="1"/>
</dbReference>
<name>A0ABR2H5K5_9EUKA</name>
<reference evidence="2 3" key="1">
    <citation type="submission" date="2024-04" db="EMBL/GenBank/DDBJ databases">
        <title>Tritrichomonas musculus Genome.</title>
        <authorList>
            <person name="Alves-Ferreira E."/>
            <person name="Grigg M."/>
            <person name="Lorenzi H."/>
            <person name="Galac M."/>
        </authorList>
    </citation>
    <scope>NUCLEOTIDE SEQUENCE [LARGE SCALE GENOMIC DNA]</scope>
    <source>
        <strain evidence="2 3">EAF2021</strain>
    </source>
</reference>
<protein>
    <recommendedName>
        <fullName evidence="1">UBC core domain-containing protein</fullName>
    </recommendedName>
</protein>